<proteinExistence type="predicted"/>
<keyword evidence="2" id="KW-1185">Reference proteome</keyword>
<organism evidence="1 2">
    <name type="scientific">Morchella conica CCBAS932</name>
    <dbReference type="NCBI Taxonomy" id="1392247"/>
    <lineage>
        <taxon>Eukaryota</taxon>
        <taxon>Fungi</taxon>
        <taxon>Dikarya</taxon>
        <taxon>Ascomycota</taxon>
        <taxon>Pezizomycotina</taxon>
        <taxon>Pezizomycetes</taxon>
        <taxon>Pezizales</taxon>
        <taxon>Morchellaceae</taxon>
        <taxon>Morchella</taxon>
    </lineage>
</organism>
<dbReference type="EMBL" id="ML119128">
    <property type="protein sequence ID" value="RPB12455.1"/>
    <property type="molecule type" value="Genomic_DNA"/>
</dbReference>
<evidence type="ECO:0000313" key="2">
    <source>
        <dbReference type="Proteomes" id="UP000277580"/>
    </source>
</evidence>
<gene>
    <name evidence="1" type="ORF">P167DRAFT_535796</name>
</gene>
<sequence length="150" mass="17718">MAGTYERSDKPQDEDIVISIKPAAMKEVVSGLKTHEFRRYSIPESVRRVWFYVMAPVQELQYIATIGRERRPGQIDEADKGVGNSEFNDGKLDANYAYKILQLYELEDPFTFYELKEYEFLRAPPPTAKYQWVKEGMLKHIKWDEQKRIF</sequence>
<dbReference type="InParanoid" id="A0A3N4L373"/>
<accession>A0A3N4L373</accession>
<reference evidence="1 2" key="1">
    <citation type="journal article" date="2018" name="Nat. Ecol. Evol.">
        <title>Pezizomycetes genomes reveal the molecular basis of ectomycorrhizal truffle lifestyle.</title>
        <authorList>
            <person name="Murat C."/>
            <person name="Payen T."/>
            <person name="Noel B."/>
            <person name="Kuo A."/>
            <person name="Morin E."/>
            <person name="Chen J."/>
            <person name="Kohler A."/>
            <person name="Krizsan K."/>
            <person name="Balestrini R."/>
            <person name="Da Silva C."/>
            <person name="Montanini B."/>
            <person name="Hainaut M."/>
            <person name="Levati E."/>
            <person name="Barry K.W."/>
            <person name="Belfiori B."/>
            <person name="Cichocki N."/>
            <person name="Clum A."/>
            <person name="Dockter R.B."/>
            <person name="Fauchery L."/>
            <person name="Guy J."/>
            <person name="Iotti M."/>
            <person name="Le Tacon F."/>
            <person name="Lindquist E.A."/>
            <person name="Lipzen A."/>
            <person name="Malagnac F."/>
            <person name="Mello A."/>
            <person name="Molinier V."/>
            <person name="Miyauchi S."/>
            <person name="Poulain J."/>
            <person name="Riccioni C."/>
            <person name="Rubini A."/>
            <person name="Sitrit Y."/>
            <person name="Splivallo R."/>
            <person name="Traeger S."/>
            <person name="Wang M."/>
            <person name="Zifcakova L."/>
            <person name="Wipf D."/>
            <person name="Zambonelli A."/>
            <person name="Paolocci F."/>
            <person name="Nowrousian M."/>
            <person name="Ottonello S."/>
            <person name="Baldrian P."/>
            <person name="Spatafora J.W."/>
            <person name="Henrissat B."/>
            <person name="Nagy L.G."/>
            <person name="Aury J.M."/>
            <person name="Wincker P."/>
            <person name="Grigoriev I.V."/>
            <person name="Bonfante P."/>
            <person name="Martin F.M."/>
        </authorList>
    </citation>
    <scope>NUCLEOTIDE SEQUENCE [LARGE SCALE GENOMIC DNA]</scope>
    <source>
        <strain evidence="1 2">CCBAS932</strain>
    </source>
</reference>
<name>A0A3N4L373_9PEZI</name>
<dbReference type="OrthoDB" id="2149705at2759"/>
<evidence type="ECO:0000313" key="1">
    <source>
        <dbReference type="EMBL" id="RPB12455.1"/>
    </source>
</evidence>
<protein>
    <submittedName>
        <fullName evidence="1">Uncharacterized protein</fullName>
    </submittedName>
</protein>
<dbReference type="AlphaFoldDB" id="A0A3N4L373"/>
<dbReference type="Proteomes" id="UP000277580">
    <property type="component" value="Unassembled WGS sequence"/>
</dbReference>